<dbReference type="InterPro" id="IPR012341">
    <property type="entry name" value="6hp_glycosidase-like_sf"/>
</dbReference>
<sequence>MVDFGFLDLVRLGVRAPADPTIAASIAPTAAASDGNAPMQVTLPDGDLYFHRYPHDNYGESTTACTAWPAGGPQRFGRSRASARSTTRGWSRAATATRRRRCSTPWRAGCASTGRPPRTCTTSPIPRHAVAVRRRARRTSGPAPRG</sequence>
<dbReference type="RefSeq" id="WP_285967094.1">
    <property type="nucleotide sequence ID" value="NZ_CP127294.1"/>
</dbReference>
<evidence type="ECO:0000313" key="2">
    <source>
        <dbReference type="EMBL" id="WIX76345.1"/>
    </source>
</evidence>
<dbReference type="Gene3D" id="1.50.10.10">
    <property type="match status" value="1"/>
</dbReference>
<organism evidence="2 3">
    <name type="scientific">Amycolatopsis carbonis</name>
    <dbReference type="NCBI Taxonomy" id="715471"/>
    <lineage>
        <taxon>Bacteria</taxon>
        <taxon>Bacillati</taxon>
        <taxon>Actinomycetota</taxon>
        <taxon>Actinomycetes</taxon>
        <taxon>Pseudonocardiales</taxon>
        <taxon>Pseudonocardiaceae</taxon>
        <taxon>Amycolatopsis</taxon>
    </lineage>
</organism>
<dbReference type="KEGG" id="acab:QRX50_33440"/>
<proteinExistence type="predicted"/>
<evidence type="ECO:0000313" key="3">
    <source>
        <dbReference type="Proteomes" id="UP001236014"/>
    </source>
</evidence>
<accession>A0A9Y2MPR0</accession>
<feature type="region of interest" description="Disordered" evidence="1">
    <location>
        <begin position="70"/>
        <end position="146"/>
    </location>
</feature>
<gene>
    <name evidence="2" type="ORF">QRX50_33440</name>
</gene>
<dbReference type="AlphaFoldDB" id="A0A9Y2MPR0"/>
<dbReference type="GO" id="GO:0005975">
    <property type="term" value="P:carbohydrate metabolic process"/>
    <property type="evidence" value="ECO:0007669"/>
    <property type="project" value="InterPro"/>
</dbReference>
<protein>
    <submittedName>
        <fullName evidence="2">Uncharacterized protein</fullName>
    </submittedName>
</protein>
<name>A0A9Y2MPR0_9PSEU</name>
<evidence type="ECO:0000256" key="1">
    <source>
        <dbReference type="SAM" id="MobiDB-lite"/>
    </source>
</evidence>
<feature type="compositionally biased region" description="Low complexity" evidence="1">
    <location>
        <begin position="79"/>
        <end position="96"/>
    </location>
</feature>
<reference evidence="2 3" key="1">
    <citation type="submission" date="2023-06" db="EMBL/GenBank/DDBJ databases">
        <authorList>
            <person name="Oyuntsetseg B."/>
            <person name="Kim S.B."/>
        </authorList>
    </citation>
    <scope>NUCLEOTIDE SEQUENCE [LARGE SCALE GENOMIC DNA]</scope>
    <source>
        <strain evidence="2 3">2-15</strain>
    </source>
</reference>
<keyword evidence="3" id="KW-1185">Reference proteome</keyword>
<dbReference type="EMBL" id="CP127294">
    <property type="protein sequence ID" value="WIX76345.1"/>
    <property type="molecule type" value="Genomic_DNA"/>
</dbReference>
<dbReference type="Proteomes" id="UP001236014">
    <property type="component" value="Chromosome"/>
</dbReference>